<sequence>SSRRAIAVSAAAGAGVQGVACRASVAAAVLAGAFGLAGTCDEETVGGIRLRCCRKCHIYNMLPHDKRCTSCGRKTTFQDEAADTSGD</sequence>
<evidence type="ECO:0000313" key="2">
    <source>
        <dbReference type="Proteomes" id="UP000626109"/>
    </source>
</evidence>
<accession>A0A813H428</accession>
<proteinExistence type="predicted"/>
<name>A0A813H428_POLGL</name>
<dbReference type="Proteomes" id="UP000626109">
    <property type="component" value="Unassembled WGS sequence"/>
</dbReference>
<reference evidence="1" key="1">
    <citation type="submission" date="2021-02" db="EMBL/GenBank/DDBJ databases">
        <authorList>
            <person name="Dougan E. K."/>
            <person name="Rhodes N."/>
            <person name="Thang M."/>
            <person name="Chan C."/>
        </authorList>
    </citation>
    <scope>NUCLEOTIDE SEQUENCE</scope>
</reference>
<dbReference type="AlphaFoldDB" id="A0A813H428"/>
<dbReference type="EMBL" id="CAJNNW010000898">
    <property type="protein sequence ID" value="CAE8632392.1"/>
    <property type="molecule type" value="Genomic_DNA"/>
</dbReference>
<feature type="non-terminal residue" evidence="1">
    <location>
        <position position="1"/>
    </location>
</feature>
<comment type="caution">
    <text evidence="1">The sequence shown here is derived from an EMBL/GenBank/DDBJ whole genome shotgun (WGS) entry which is preliminary data.</text>
</comment>
<gene>
    <name evidence="1" type="ORF">PGLA2088_LOCUS1194</name>
</gene>
<protein>
    <submittedName>
        <fullName evidence="1">Uncharacterized protein</fullName>
    </submittedName>
</protein>
<organism evidence="1 2">
    <name type="scientific">Polarella glacialis</name>
    <name type="common">Dinoflagellate</name>
    <dbReference type="NCBI Taxonomy" id="89957"/>
    <lineage>
        <taxon>Eukaryota</taxon>
        <taxon>Sar</taxon>
        <taxon>Alveolata</taxon>
        <taxon>Dinophyceae</taxon>
        <taxon>Suessiales</taxon>
        <taxon>Suessiaceae</taxon>
        <taxon>Polarella</taxon>
    </lineage>
</organism>
<evidence type="ECO:0000313" key="1">
    <source>
        <dbReference type="EMBL" id="CAE8632392.1"/>
    </source>
</evidence>